<evidence type="ECO:0000256" key="3">
    <source>
        <dbReference type="ARBA" id="ARBA00022989"/>
    </source>
</evidence>
<keyword evidence="2 5" id="KW-0812">Transmembrane</keyword>
<name>A0ABU7RLP1_9ACTN</name>
<keyword evidence="3 5" id="KW-1133">Transmembrane helix</keyword>
<organism evidence="6 7">
    <name type="scientific">Plantactinospora sonchi</name>
    <dbReference type="NCBI Taxonomy" id="1544735"/>
    <lineage>
        <taxon>Bacteria</taxon>
        <taxon>Bacillati</taxon>
        <taxon>Actinomycetota</taxon>
        <taxon>Actinomycetes</taxon>
        <taxon>Micromonosporales</taxon>
        <taxon>Micromonosporaceae</taxon>
        <taxon>Plantactinospora</taxon>
    </lineage>
</organism>
<dbReference type="EMBL" id="JAZGQK010000002">
    <property type="protein sequence ID" value="MEE6257407.1"/>
    <property type="molecule type" value="Genomic_DNA"/>
</dbReference>
<evidence type="ECO:0000256" key="4">
    <source>
        <dbReference type="ARBA" id="ARBA00023136"/>
    </source>
</evidence>
<dbReference type="Proteomes" id="UP001332243">
    <property type="component" value="Unassembled WGS sequence"/>
</dbReference>
<dbReference type="Pfam" id="PF13564">
    <property type="entry name" value="DoxX_2"/>
    <property type="match status" value="1"/>
</dbReference>
<comment type="subcellular location">
    <subcellularLocation>
        <location evidence="1">Membrane</location>
        <topology evidence="1">Multi-pass membrane protein</topology>
    </subcellularLocation>
</comment>
<protein>
    <submittedName>
        <fullName evidence="6">DoxX family protein</fullName>
    </submittedName>
</protein>
<dbReference type="InterPro" id="IPR032808">
    <property type="entry name" value="DoxX"/>
</dbReference>
<evidence type="ECO:0000256" key="1">
    <source>
        <dbReference type="ARBA" id="ARBA00004141"/>
    </source>
</evidence>
<dbReference type="RefSeq" id="WP_331212521.1">
    <property type="nucleotide sequence ID" value="NZ_JAZGQK010000002.1"/>
</dbReference>
<comment type="caution">
    <text evidence="6">The sequence shown here is derived from an EMBL/GenBank/DDBJ whole genome shotgun (WGS) entry which is preliminary data.</text>
</comment>
<feature type="transmembrane region" description="Helical" evidence="5">
    <location>
        <begin position="52"/>
        <end position="80"/>
    </location>
</feature>
<proteinExistence type="predicted"/>
<evidence type="ECO:0000313" key="7">
    <source>
        <dbReference type="Proteomes" id="UP001332243"/>
    </source>
</evidence>
<feature type="transmembrane region" description="Helical" evidence="5">
    <location>
        <begin position="92"/>
        <end position="114"/>
    </location>
</feature>
<evidence type="ECO:0000256" key="2">
    <source>
        <dbReference type="ARBA" id="ARBA00022692"/>
    </source>
</evidence>
<reference evidence="6 7" key="1">
    <citation type="submission" date="2024-01" db="EMBL/GenBank/DDBJ databases">
        <title>Genome insights into Plantactinospora sonchi sp. nov.</title>
        <authorList>
            <person name="Wang L."/>
        </authorList>
    </citation>
    <scope>NUCLEOTIDE SEQUENCE [LARGE SCALE GENOMIC DNA]</scope>
    <source>
        <strain evidence="6 7">NEAU-QY2</strain>
    </source>
</reference>
<accession>A0ABU7RLP1</accession>
<sequence>MFVGYVVLALLLAVVLAMSGFGKLTRDPKITASLQKAGVPLHWFPPLAGCEIAGAVGLVVGIWLAPLGVAAATGVTLYFVGAVVAHLRARDLAGLGAPVVVLAVAVATLVLRLAA</sequence>
<evidence type="ECO:0000256" key="5">
    <source>
        <dbReference type="SAM" id="Phobius"/>
    </source>
</evidence>
<gene>
    <name evidence="6" type="ORF">V1633_02750</name>
</gene>
<keyword evidence="4 5" id="KW-0472">Membrane</keyword>
<evidence type="ECO:0000313" key="6">
    <source>
        <dbReference type="EMBL" id="MEE6257407.1"/>
    </source>
</evidence>
<keyword evidence="7" id="KW-1185">Reference proteome</keyword>